<keyword evidence="3" id="KW-1185">Reference proteome</keyword>
<sequence length="199" mass="21745">MCLVADGGGETNSYQIRNHADGVLSPVECYFSLPNLAPGVFESLWQTSKSPLPDIRPLSGGRSPNNGGQSSPGSRHKGRLLAYPMLGGTSPLPHLFRLLAYSVIKSYLECNLSTHRPVACQQRRDHKSRTVLTRAPLPGKPACIAWDSEISSCSLQMGEISNTRFRSLCRGLSFLPATFNLSNESKIAWLSAWTNRLAT</sequence>
<feature type="region of interest" description="Disordered" evidence="1">
    <location>
        <begin position="52"/>
        <end position="78"/>
    </location>
</feature>
<dbReference type="EMBL" id="BMAT01013011">
    <property type="protein sequence ID" value="GFS03791.1"/>
    <property type="molecule type" value="Genomic_DNA"/>
</dbReference>
<accession>A0AAV4I474</accession>
<evidence type="ECO:0000313" key="3">
    <source>
        <dbReference type="Proteomes" id="UP000762676"/>
    </source>
</evidence>
<evidence type="ECO:0000313" key="2">
    <source>
        <dbReference type="EMBL" id="GFS03791.1"/>
    </source>
</evidence>
<protein>
    <submittedName>
        <fullName evidence="2">Uncharacterized protein</fullName>
    </submittedName>
</protein>
<dbReference type="AlphaFoldDB" id="A0AAV4I474"/>
<evidence type="ECO:0000256" key="1">
    <source>
        <dbReference type="SAM" id="MobiDB-lite"/>
    </source>
</evidence>
<gene>
    <name evidence="2" type="ORF">ElyMa_006479600</name>
</gene>
<organism evidence="2 3">
    <name type="scientific">Elysia marginata</name>
    <dbReference type="NCBI Taxonomy" id="1093978"/>
    <lineage>
        <taxon>Eukaryota</taxon>
        <taxon>Metazoa</taxon>
        <taxon>Spiralia</taxon>
        <taxon>Lophotrochozoa</taxon>
        <taxon>Mollusca</taxon>
        <taxon>Gastropoda</taxon>
        <taxon>Heterobranchia</taxon>
        <taxon>Euthyneura</taxon>
        <taxon>Panpulmonata</taxon>
        <taxon>Sacoglossa</taxon>
        <taxon>Placobranchoidea</taxon>
        <taxon>Plakobranchidae</taxon>
        <taxon>Elysia</taxon>
    </lineage>
</organism>
<proteinExistence type="predicted"/>
<name>A0AAV4I474_9GAST</name>
<feature type="compositionally biased region" description="Low complexity" evidence="1">
    <location>
        <begin position="59"/>
        <end position="73"/>
    </location>
</feature>
<dbReference type="Proteomes" id="UP000762676">
    <property type="component" value="Unassembled WGS sequence"/>
</dbReference>
<reference evidence="2 3" key="1">
    <citation type="journal article" date="2021" name="Elife">
        <title>Chloroplast acquisition without the gene transfer in kleptoplastic sea slugs, Plakobranchus ocellatus.</title>
        <authorList>
            <person name="Maeda T."/>
            <person name="Takahashi S."/>
            <person name="Yoshida T."/>
            <person name="Shimamura S."/>
            <person name="Takaki Y."/>
            <person name="Nagai Y."/>
            <person name="Toyoda A."/>
            <person name="Suzuki Y."/>
            <person name="Arimoto A."/>
            <person name="Ishii H."/>
            <person name="Satoh N."/>
            <person name="Nishiyama T."/>
            <person name="Hasebe M."/>
            <person name="Maruyama T."/>
            <person name="Minagawa J."/>
            <person name="Obokata J."/>
            <person name="Shigenobu S."/>
        </authorList>
    </citation>
    <scope>NUCLEOTIDE SEQUENCE [LARGE SCALE GENOMIC DNA]</scope>
</reference>
<comment type="caution">
    <text evidence="2">The sequence shown here is derived from an EMBL/GenBank/DDBJ whole genome shotgun (WGS) entry which is preliminary data.</text>
</comment>